<dbReference type="InterPro" id="IPR035965">
    <property type="entry name" value="PAS-like_dom_sf"/>
</dbReference>
<dbReference type="PANTHER" id="PTHR44757:SF2">
    <property type="entry name" value="BIOFILM ARCHITECTURE MAINTENANCE PROTEIN MBAA"/>
    <property type="match status" value="1"/>
</dbReference>
<evidence type="ECO:0000259" key="2">
    <source>
        <dbReference type="PROSITE" id="PS50883"/>
    </source>
</evidence>
<keyword evidence="1" id="KW-0812">Transmembrane</keyword>
<dbReference type="Pfam" id="PF00563">
    <property type="entry name" value="EAL"/>
    <property type="match status" value="1"/>
</dbReference>
<keyword evidence="1" id="KW-1133">Transmembrane helix</keyword>
<dbReference type="EMBL" id="QURL01000004">
    <property type="protein sequence ID" value="RFC63699.1"/>
    <property type="molecule type" value="Genomic_DNA"/>
</dbReference>
<name>A0A371X3B9_9HYPH</name>
<dbReference type="SMART" id="SM00052">
    <property type="entry name" value="EAL"/>
    <property type="match status" value="1"/>
</dbReference>
<dbReference type="InterPro" id="IPR000160">
    <property type="entry name" value="GGDEF_dom"/>
</dbReference>
<keyword evidence="5" id="KW-1185">Reference proteome</keyword>
<dbReference type="InterPro" id="IPR035919">
    <property type="entry name" value="EAL_sf"/>
</dbReference>
<dbReference type="CDD" id="cd01949">
    <property type="entry name" value="GGDEF"/>
    <property type="match status" value="1"/>
</dbReference>
<protein>
    <submittedName>
        <fullName evidence="4">EAL domain-containing protein</fullName>
    </submittedName>
</protein>
<evidence type="ECO:0000313" key="5">
    <source>
        <dbReference type="Proteomes" id="UP000264310"/>
    </source>
</evidence>
<dbReference type="SMART" id="SM00267">
    <property type="entry name" value="GGDEF"/>
    <property type="match status" value="1"/>
</dbReference>
<dbReference type="OrthoDB" id="9814202at2"/>
<dbReference type="SUPFAM" id="SSF55785">
    <property type="entry name" value="PYP-like sensor domain (PAS domain)"/>
    <property type="match status" value="1"/>
</dbReference>
<feature type="transmembrane region" description="Helical" evidence="1">
    <location>
        <begin position="172"/>
        <end position="195"/>
    </location>
</feature>
<reference evidence="4 5" key="1">
    <citation type="submission" date="2018-08" db="EMBL/GenBank/DDBJ databases">
        <title>Fulvimarina sp. 85, whole genome shotgun sequence.</title>
        <authorList>
            <person name="Tuo L."/>
        </authorList>
    </citation>
    <scope>NUCLEOTIDE SEQUENCE [LARGE SCALE GENOMIC DNA]</scope>
    <source>
        <strain evidence="4 5">85</strain>
    </source>
</reference>
<dbReference type="SUPFAM" id="SSF55073">
    <property type="entry name" value="Nucleotide cyclase"/>
    <property type="match status" value="1"/>
</dbReference>
<comment type="caution">
    <text evidence="4">The sequence shown here is derived from an EMBL/GenBank/DDBJ whole genome shotgun (WGS) entry which is preliminary data.</text>
</comment>
<dbReference type="CDD" id="cd01948">
    <property type="entry name" value="EAL"/>
    <property type="match status" value="1"/>
</dbReference>
<evidence type="ECO:0000259" key="3">
    <source>
        <dbReference type="PROSITE" id="PS50887"/>
    </source>
</evidence>
<accession>A0A371X3B9</accession>
<feature type="domain" description="EAL" evidence="2">
    <location>
        <begin position="544"/>
        <end position="793"/>
    </location>
</feature>
<dbReference type="Gene3D" id="3.30.70.270">
    <property type="match status" value="1"/>
</dbReference>
<dbReference type="InterPro" id="IPR052155">
    <property type="entry name" value="Biofilm_reg_signaling"/>
</dbReference>
<dbReference type="NCBIfam" id="TIGR00254">
    <property type="entry name" value="GGDEF"/>
    <property type="match status" value="1"/>
</dbReference>
<keyword evidence="1" id="KW-0472">Membrane</keyword>
<dbReference type="Gene3D" id="3.30.450.20">
    <property type="entry name" value="PAS domain"/>
    <property type="match status" value="1"/>
</dbReference>
<dbReference type="InterPro" id="IPR043128">
    <property type="entry name" value="Rev_trsase/Diguanyl_cyclase"/>
</dbReference>
<sequence length="817" mass="89559">MSIVLRLVLTCCIFVVLTIAVAVLSLRTQTAALDLSVQTHDSAVVPLDRLLAARERVNVLETKLQTIRELAPAEAGGRLSDSEAGDLRQAIEFIRADIDIAQMVPLPQSTANAMGNLRYQLSRLAQTDGVVSQRFARSELASLSKELEDAIATTQSSLHMLKTQAQEKAQTGFWMIGTLVAVSLAAFAAATLLLARSILKALSDAEKVAANIGSDEWSEPETQGAPSETRAMLQCFSAINAQVVSMAATLSNRSNSLAGQLEAKQDHLSAALDNMTQGLCMLDGKKNLVMANEVFASYFGHQPIGTPARKFLSDPRIYAPLAPNETAAMQTETERGEVMAVRRHGMSDRGLLVTFDDVTERQKIARELEHIAAHDGLTDLPNRYRFVEEVDRALSKRADDVTLFVLDLRNFKSINDTYGHAIGDGILVAVGARLRAETGKKAFVARLGGDEFGLLLPGPQDAMRLRTISDQLIGALSEPFDIEGRRIAVAPLFGLAHSSIARRDGKEDADFLLQNCDLAIDEAKRTGQSALIFTPVLRERQRERREMEFDLRQAVRNGELVLHYQPLVDAGRCAVSGFEALMRWEHPTRGFLSPSVFIPLAEEIGIIEEMGAWTLQTACREAASWSSDLSVSVNMSPIQFGSATLLQDLDRALAESGLDPKRLQIEVTESVLMHEGDRTIGMLRAMRERGLTLSMDDFGTGYSSLGYISRFPFDKIKIDQSFVRDLRRPENIAIVRSIISLSRALNMNVLAEGIETREQMDILINEGCTDMQGYFFAKPRPATDIAGVVAEIDARWSADLSMPSARAGRAIARNGSK</sequence>
<evidence type="ECO:0000313" key="4">
    <source>
        <dbReference type="EMBL" id="RFC63699.1"/>
    </source>
</evidence>
<organism evidence="4 5">
    <name type="scientific">Fulvimarina endophytica</name>
    <dbReference type="NCBI Taxonomy" id="2293836"/>
    <lineage>
        <taxon>Bacteria</taxon>
        <taxon>Pseudomonadati</taxon>
        <taxon>Pseudomonadota</taxon>
        <taxon>Alphaproteobacteria</taxon>
        <taxon>Hyphomicrobiales</taxon>
        <taxon>Aurantimonadaceae</taxon>
        <taxon>Fulvimarina</taxon>
    </lineage>
</organism>
<dbReference type="Proteomes" id="UP000264310">
    <property type="component" value="Unassembled WGS sequence"/>
</dbReference>
<dbReference type="InterPro" id="IPR001633">
    <property type="entry name" value="EAL_dom"/>
</dbReference>
<evidence type="ECO:0000256" key="1">
    <source>
        <dbReference type="SAM" id="Phobius"/>
    </source>
</evidence>
<dbReference type="AlphaFoldDB" id="A0A371X3B9"/>
<dbReference type="PANTHER" id="PTHR44757">
    <property type="entry name" value="DIGUANYLATE CYCLASE DGCP"/>
    <property type="match status" value="1"/>
</dbReference>
<dbReference type="Pfam" id="PF00990">
    <property type="entry name" value="GGDEF"/>
    <property type="match status" value="1"/>
</dbReference>
<dbReference type="PROSITE" id="PS50883">
    <property type="entry name" value="EAL"/>
    <property type="match status" value="1"/>
</dbReference>
<gene>
    <name evidence="4" type="ORF">DYI37_11925</name>
</gene>
<feature type="domain" description="GGDEF" evidence="3">
    <location>
        <begin position="399"/>
        <end position="536"/>
    </location>
</feature>
<dbReference type="PROSITE" id="PS50887">
    <property type="entry name" value="GGDEF"/>
    <property type="match status" value="1"/>
</dbReference>
<dbReference type="SUPFAM" id="SSF141868">
    <property type="entry name" value="EAL domain-like"/>
    <property type="match status" value="1"/>
</dbReference>
<dbReference type="Gene3D" id="3.20.20.450">
    <property type="entry name" value="EAL domain"/>
    <property type="match status" value="1"/>
</dbReference>
<dbReference type="InterPro" id="IPR029787">
    <property type="entry name" value="Nucleotide_cyclase"/>
</dbReference>
<proteinExistence type="predicted"/>